<evidence type="ECO:0000259" key="4">
    <source>
        <dbReference type="PROSITE" id="PS51387"/>
    </source>
</evidence>
<comment type="similarity">
    <text evidence="1">Belongs to the FAD-binding oxidoreductase/transferase type 4 family.</text>
</comment>
<evidence type="ECO:0000313" key="6">
    <source>
        <dbReference type="Proteomes" id="UP000628017"/>
    </source>
</evidence>
<evidence type="ECO:0000256" key="3">
    <source>
        <dbReference type="ARBA" id="ARBA00022827"/>
    </source>
</evidence>
<dbReference type="Gene3D" id="3.30.43.10">
    <property type="entry name" value="Uridine Diphospho-n-acetylenolpyruvylglucosamine Reductase, domain 2"/>
    <property type="match status" value="1"/>
</dbReference>
<keyword evidence="3" id="KW-0274">FAD</keyword>
<dbReference type="GO" id="GO:0071949">
    <property type="term" value="F:FAD binding"/>
    <property type="evidence" value="ECO:0007669"/>
    <property type="project" value="InterPro"/>
</dbReference>
<dbReference type="InterPro" id="IPR016169">
    <property type="entry name" value="FAD-bd_PCMH_sub2"/>
</dbReference>
<dbReference type="SUPFAM" id="SSF55103">
    <property type="entry name" value="FAD-linked oxidases, C-terminal domain"/>
    <property type="match status" value="1"/>
</dbReference>
<gene>
    <name evidence="5" type="ORF">GCM10011498_29880</name>
</gene>
<dbReference type="InterPro" id="IPR036318">
    <property type="entry name" value="FAD-bd_PCMH-like_sf"/>
</dbReference>
<dbReference type="InterPro" id="IPR006094">
    <property type="entry name" value="Oxid_FAD_bind_N"/>
</dbReference>
<dbReference type="InterPro" id="IPR016166">
    <property type="entry name" value="FAD-bd_PCMH"/>
</dbReference>
<dbReference type="InterPro" id="IPR016171">
    <property type="entry name" value="Vanillyl_alc_oxidase_C-sub2"/>
</dbReference>
<keyword evidence="6" id="KW-1185">Reference proteome</keyword>
<dbReference type="Gene3D" id="3.30.70.2190">
    <property type="match status" value="1"/>
</dbReference>
<protein>
    <submittedName>
        <fullName evidence="5">D-2-hydroxyacid dehydrogenase</fullName>
    </submittedName>
</protein>
<accession>A0A916VS49</accession>
<proteinExistence type="inferred from homology"/>
<dbReference type="PANTHER" id="PTHR43716:SF2">
    <property type="entry name" value="BLL6224 PROTEIN"/>
    <property type="match status" value="1"/>
</dbReference>
<dbReference type="Proteomes" id="UP000628017">
    <property type="component" value="Unassembled WGS sequence"/>
</dbReference>
<dbReference type="InterPro" id="IPR016167">
    <property type="entry name" value="FAD-bd_PCMH_sub1"/>
</dbReference>
<dbReference type="RefSeq" id="WP_188677065.1">
    <property type="nucleotide sequence ID" value="NZ_BMKA01000004.1"/>
</dbReference>
<dbReference type="InterPro" id="IPR016164">
    <property type="entry name" value="FAD-linked_Oxase-like_C"/>
</dbReference>
<dbReference type="Pfam" id="PF02913">
    <property type="entry name" value="FAD-oxidase_C"/>
    <property type="match status" value="1"/>
</dbReference>
<evidence type="ECO:0000256" key="1">
    <source>
        <dbReference type="ARBA" id="ARBA00008000"/>
    </source>
</evidence>
<evidence type="ECO:0000313" key="5">
    <source>
        <dbReference type="EMBL" id="GGA26928.1"/>
    </source>
</evidence>
<dbReference type="GO" id="GO:0022904">
    <property type="term" value="P:respiratory electron transport chain"/>
    <property type="evidence" value="ECO:0007669"/>
    <property type="project" value="TreeGrafter"/>
</dbReference>
<reference evidence="5" key="2">
    <citation type="submission" date="2020-09" db="EMBL/GenBank/DDBJ databases">
        <authorList>
            <person name="Sun Q."/>
            <person name="Zhou Y."/>
        </authorList>
    </citation>
    <scope>NUCLEOTIDE SEQUENCE</scope>
    <source>
        <strain evidence="5">CGMCC 1.15880</strain>
    </source>
</reference>
<dbReference type="PANTHER" id="PTHR43716">
    <property type="entry name" value="D-2-HYDROXYGLUTARATE DEHYDROGENASE, MITOCHONDRIAL"/>
    <property type="match status" value="1"/>
</dbReference>
<feature type="domain" description="FAD-binding PCMH-type" evidence="4">
    <location>
        <begin position="42"/>
        <end position="223"/>
    </location>
</feature>
<dbReference type="InterPro" id="IPR004113">
    <property type="entry name" value="FAD-bd_oxidored_4_C"/>
</dbReference>
<evidence type="ECO:0000256" key="2">
    <source>
        <dbReference type="ARBA" id="ARBA00022630"/>
    </source>
</evidence>
<dbReference type="InterPro" id="IPR051264">
    <property type="entry name" value="FAD-oxidored/transferase_4"/>
</dbReference>
<dbReference type="Pfam" id="PF01565">
    <property type="entry name" value="FAD_binding_4"/>
    <property type="match status" value="1"/>
</dbReference>
<sequence>MTAGFNPPAPQALAALKDIVGDNGWKAGADMERYFEDPRGRFTGLATLVLMPDSVEMVSRIVRYCAGAKIGIIPYGGGTGVVAGQLSPDSADAVIVSLERMNKVREVSVEDGVLVAEAGCILQDIHDCAAREKMIFPLSMASKGSCCIGGNLATNAGGIQVLRHGNARDLCLGVEAVLPDGSILHELSPLRKNNTGYDLRHLLIGSEGTLGIITAASLILKPQDPESVTVFCAIRDHSDGVTLYKNLRAALGESLSAFELMSGFGVDLVRSHFPKLPAPFAQKHPWHLLLQFDGPTGLADTVEQVLGKMFEDNLLIDAVIAQSETQSEDLWALRENTPEANRMAGAFCSSDTSVPIRKIGVFVNETNAALRDIHAGLRINTYGHIGDGNIHHNVFAPEGTPKAEFIQSHPDIIDAVRMAINEVTHRNGGSISAEHGIGRLKTADLEVYASTAKQAALRSIKAALDPDNIMNPGTLLR</sequence>
<comment type="caution">
    <text evidence="5">The sequence shown here is derived from an EMBL/GenBank/DDBJ whole genome shotgun (WGS) entry which is preliminary data.</text>
</comment>
<dbReference type="Gene3D" id="3.30.70.2740">
    <property type="match status" value="1"/>
</dbReference>
<dbReference type="Gene3D" id="3.30.465.10">
    <property type="match status" value="1"/>
</dbReference>
<dbReference type="GO" id="GO:0003824">
    <property type="term" value="F:catalytic activity"/>
    <property type="evidence" value="ECO:0007669"/>
    <property type="project" value="InterPro"/>
</dbReference>
<dbReference type="Gene3D" id="1.10.45.10">
    <property type="entry name" value="Vanillyl-alcohol Oxidase, Chain A, domain 4"/>
    <property type="match status" value="1"/>
</dbReference>
<dbReference type="SUPFAM" id="SSF56176">
    <property type="entry name" value="FAD-binding/transporter-associated domain-like"/>
    <property type="match status" value="1"/>
</dbReference>
<keyword evidence="2" id="KW-0285">Flavoprotein</keyword>
<dbReference type="AlphaFoldDB" id="A0A916VS49"/>
<dbReference type="EMBL" id="BMKA01000004">
    <property type="protein sequence ID" value="GGA26928.1"/>
    <property type="molecule type" value="Genomic_DNA"/>
</dbReference>
<reference evidence="5" key="1">
    <citation type="journal article" date="2014" name="Int. J. Syst. Evol. Microbiol.">
        <title>Complete genome sequence of Corynebacterium casei LMG S-19264T (=DSM 44701T), isolated from a smear-ripened cheese.</title>
        <authorList>
            <consortium name="US DOE Joint Genome Institute (JGI-PGF)"/>
            <person name="Walter F."/>
            <person name="Albersmeier A."/>
            <person name="Kalinowski J."/>
            <person name="Ruckert C."/>
        </authorList>
    </citation>
    <scope>NUCLEOTIDE SEQUENCE</scope>
    <source>
        <strain evidence="5">CGMCC 1.15880</strain>
    </source>
</reference>
<organism evidence="5 6">
    <name type="scientific">Neptunicoccus cionae</name>
    <dbReference type="NCBI Taxonomy" id="2035344"/>
    <lineage>
        <taxon>Bacteria</taxon>
        <taxon>Pseudomonadati</taxon>
        <taxon>Pseudomonadota</taxon>
        <taxon>Alphaproteobacteria</taxon>
        <taxon>Rhodobacterales</taxon>
        <taxon>Paracoccaceae</taxon>
        <taxon>Neptunicoccus</taxon>
    </lineage>
</organism>
<dbReference type="PROSITE" id="PS51387">
    <property type="entry name" value="FAD_PCMH"/>
    <property type="match status" value="1"/>
</dbReference>
<name>A0A916VS49_9RHOB</name>